<evidence type="ECO:0000256" key="1">
    <source>
        <dbReference type="SAM" id="MobiDB-lite"/>
    </source>
</evidence>
<organism evidence="2 3">
    <name type="scientific">Cudoniella acicularis</name>
    <dbReference type="NCBI Taxonomy" id="354080"/>
    <lineage>
        <taxon>Eukaryota</taxon>
        <taxon>Fungi</taxon>
        <taxon>Dikarya</taxon>
        <taxon>Ascomycota</taxon>
        <taxon>Pezizomycotina</taxon>
        <taxon>Leotiomycetes</taxon>
        <taxon>Helotiales</taxon>
        <taxon>Tricladiaceae</taxon>
        <taxon>Cudoniella</taxon>
    </lineage>
</organism>
<dbReference type="EMBL" id="JAAMPI010000321">
    <property type="protein sequence ID" value="KAF4632739.1"/>
    <property type="molecule type" value="Genomic_DNA"/>
</dbReference>
<feature type="region of interest" description="Disordered" evidence="1">
    <location>
        <begin position="444"/>
        <end position="486"/>
    </location>
</feature>
<protein>
    <submittedName>
        <fullName evidence="2">Uncharacterized protein</fullName>
    </submittedName>
</protein>
<gene>
    <name evidence="2" type="ORF">G7Y89_g5391</name>
</gene>
<dbReference type="Proteomes" id="UP000566819">
    <property type="component" value="Unassembled WGS sequence"/>
</dbReference>
<reference evidence="2 3" key="1">
    <citation type="submission" date="2020-03" db="EMBL/GenBank/DDBJ databases">
        <title>Draft Genome Sequence of Cudoniella acicularis.</title>
        <authorList>
            <person name="Buettner E."/>
            <person name="Kellner H."/>
        </authorList>
    </citation>
    <scope>NUCLEOTIDE SEQUENCE [LARGE SCALE GENOMIC DNA]</scope>
    <source>
        <strain evidence="2 3">DSM 108380</strain>
    </source>
</reference>
<sequence>MPLSTYQNRDDVEQGVDSGSPAHLFEDAAQGPILDPCQESTFGAPHEHATLHLTPPDAFPEQGEGPYQSSVFPSGREFHAGKERQGRIASAAGVALTKLFAVTSVPVGCREIHATASLFQGKDHGQVQLEAAQATWGRDISAANRTDRGVSEFPWFPSSWDLCVDQVAPKGWYGFGLPCVTGNFMQIRASTTEVIHSVAELRRGRGLYQDPLLRTKELQSMARQNYVSGKVALIRGFWIYEGFYSEGYRLRKVGTAFARCGLGTMRDPTAKTVQANGDKLNNLTDDIYTISLVLIVGLKARAITVAYYTHIKIFSPDAIAVSYDLLDEHLELGKRLDSLANVRRYILDHGILDGKRGGPYDTILLAICKMIAENQRRIVIARREPWKLAGVEKPIDARVRMTELRGPRIRLLKTLKYILRLVEQTKPEFSLVHGDTAGVRHRHSNAVDAGATTSPGPEPLSSGDDRDSNEAGQALSGTRMHTHGQH</sequence>
<dbReference type="AlphaFoldDB" id="A0A8H4RPU4"/>
<feature type="region of interest" description="Disordered" evidence="1">
    <location>
        <begin position="1"/>
        <end position="24"/>
    </location>
</feature>
<name>A0A8H4RPU4_9HELO</name>
<proteinExistence type="predicted"/>
<evidence type="ECO:0000313" key="2">
    <source>
        <dbReference type="EMBL" id="KAF4632739.1"/>
    </source>
</evidence>
<feature type="region of interest" description="Disordered" evidence="1">
    <location>
        <begin position="54"/>
        <end position="74"/>
    </location>
</feature>
<comment type="caution">
    <text evidence="2">The sequence shown here is derived from an EMBL/GenBank/DDBJ whole genome shotgun (WGS) entry which is preliminary data.</text>
</comment>
<keyword evidence="3" id="KW-1185">Reference proteome</keyword>
<evidence type="ECO:0000313" key="3">
    <source>
        <dbReference type="Proteomes" id="UP000566819"/>
    </source>
</evidence>
<accession>A0A8H4RPU4</accession>